<keyword evidence="4" id="KW-1185">Reference proteome</keyword>
<dbReference type="RefSeq" id="WP_091685485.1">
    <property type="nucleotide sequence ID" value="NZ_FOSN01000017.1"/>
</dbReference>
<dbReference type="InterPro" id="IPR052342">
    <property type="entry name" value="MCH/BMMD"/>
</dbReference>
<dbReference type="PANTHER" id="PTHR43664">
    <property type="entry name" value="MONOAMINE OXIDASE-RELATED"/>
    <property type="match status" value="1"/>
</dbReference>
<proteinExistence type="predicted"/>
<evidence type="ECO:0000313" key="3">
    <source>
        <dbReference type="EMBL" id="SFK73993.1"/>
    </source>
</evidence>
<evidence type="ECO:0000259" key="2">
    <source>
        <dbReference type="Pfam" id="PF01575"/>
    </source>
</evidence>
<gene>
    <name evidence="3" type="ORF">SAMN05444581_11750</name>
</gene>
<feature type="domain" description="MaoC-like" evidence="2">
    <location>
        <begin position="185"/>
        <end position="295"/>
    </location>
</feature>
<feature type="domain" description="MaoC-like" evidence="2">
    <location>
        <begin position="11"/>
        <end position="118"/>
    </location>
</feature>
<dbReference type="Pfam" id="PF01575">
    <property type="entry name" value="MaoC_dehydratas"/>
    <property type="match status" value="2"/>
</dbReference>
<sequence length="330" mass="36068">MDLTFYEDVAVGETIEFGGLDVTKQEILDFAGKFDPQPFHLDEAAAKGSMLKGLAASGWHTAAMTMRMSYDGFIKNSASMGAPGVDELTWRQPVRPGDRLVGRRSVLGKRLSRSRPEMGIVQNVIEVFNQIGQTVMTQKNPFLIARRGAATPPGRRFRGAPDPAAGTSPAPYSRAYPTHLEDLPIGQAVEIGAQTLTRDDIVGFARAFDPQPFHLDEDAAKQSHFGGLVASGWQTAALWMKTWIAHREAAEASANGESAPEIGPSPGVSNLAWPYPVYVGDTITYTTKCTGVRRISRPGWGLGFFENRGLNQDRVCVLRFDAGVFWRTRP</sequence>
<dbReference type="PANTHER" id="PTHR43664:SF1">
    <property type="entry name" value="BETA-METHYLMALYL-COA DEHYDRATASE"/>
    <property type="match status" value="1"/>
</dbReference>
<protein>
    <submittedName>
        <fullName evidence="3">Acyl dehydratase</fullName>
    </submittedName>
</protein>
<dbReference type="SUPFAM" id="SSF54637">
    <property type="entry name" value="Thioesterase/thiol ester dehydrase-isomerase"/>
    <property type="match status" value="2"/>
</dbReference>
<dbReference type="Gene3D" id="3.10.129.10">
    <property type="entry name" value="Hotdog Thioesterase"/>
    <property type="match status" value="2"/>
</dbReference>
<dbReference type="EMBL" id="FOSN01000017">
    <property type="protein sequence ID" value="SFK73993.1"/>
    <property type="molecule type" value="Genomic_DNA"/>
</dbReference>
<dbReference type="OrthoDB" id="9797938at2"/>
<dbReference type="STRING" id="1612308.SAMN05444581_11750"/>
<feature type="region of interest" description="Disordered" evidence="1">
    <location>
        <begin position="149"/>
        <end position="172"/>
    </location>
</feature>
<dbReference type="Proteomes" id="UP000198755">
    <property type="component" value="Unassembled WGS sequence"/>
</dbReference>
<evidence type="ECO:0000256" key="1">
    <source>
        <dbReference type="SAM" id="MobiDB-lite"/>
    </source>
</evidence>
<dbReference type="CDD" id="cd03454">
    <property type="entry name" value="YdeM"/>
    <property type="match status" value="2"/>
</dbReference>
<organism evidence="3 4">
    <name type="scientific">Methylocapsa palsarum</name>
    <dbReference type="NCBI Taxonomy" id="1612308"/>
    <lineage>
        <taxon>Bacteria</taxon>
        <taxon>Pseudomonadati</taxon>
        <taxon>Pseudomonadota</taxon>
        <taxon>Alphaproteobacteria</taxon>
        <taxon>Hyphomicrobiales</taxon>
        <taxon>Beijerinckiaceae</taxon>
        <taxon>Methylocapsa</taxon>
    </lineage>
</organism>
<evidence type="ECO:0000313" key="4">
    <source>
        <dbReference type="Proteomes" id="UP000198755"/>
    </source>
</evidence>
<reference evidence="3 4" key="1">
    <citation type="submission" date="2016-10" db="EMBL/GenBank/DDBJ databases">
        <authorList>
            <person name="de Groot N.N."/>
        </authorList>
    </citation>
    <scope>NUCLEOTIDE SEQUENCE [LARGE SCALE GENOMIC DNA]</scope>
    <source>
        <strain evidence="3 4">NE2</strain>
    </source>
</reference>
<dbReference type="AlphaFoldDB" id="A0A1I4BZQ2"/>
<name>A0A1I4BZQ2_9HYPH</name>
<dbReference type="InterPro" id="IPR029069">
    <property type="entry name" value="HotDog_dom_sf"/>
</dbReference>
<accession>A0A1I4BZQ2</accession>
<dbReference type="InterPro" id="IPR002539">
    <property type="entry name" value="MaoC-like_dom"/>
</dbReference>